<keyword evidence="3" id="KW-0186">Copper</keyword>
<dbReference type="InterPro" id="IPR002227">
    <property type="entry name" value="Tyrosinase_Cu-bd"/>
</dbReference>
<dbReference type="GO" id="GO:0046872">
    <property type="term" value="F:metal ion binding"/>
    <property type="evidence" value="ECO:0007669"/>
    <property type="project" value="UniProtKB-KW"/>
</dbReference>
<sequence length="350" mass="38860">MKAHLFILSTTLGIALATPAACTSENTLLRKEWRELDAAERNDYVEALWCLRDRPSILSNETYPGVRDRWDDFVATHINYTNVIHFNGLLLPWHRQFVYLWEVALREECGYNGTVPYWNWALDADNITESPVFDGSSTSLSGNGAYDPDAPAPCSPGGICFPKGKGGGCVESGPFKDMKVHMGPISATLVSSYGEIPVSVWDYNPRCLYRNLSPDMLAALNNQTVVDRMQATTNIKDWLGVMSPSDPNVLNPHSGGHGSVGGAMGDFFASPQDPSFMLHHAFIDRLWAQWQEMDPENRRYAVNGTTIVYDPPGAPMVTLDTLVEFGSLSPPRKVETMMDPSKNGYCYTYT</sequence>
<dbReference type="PANTHER" id="PTHR11474:SF125">
    <property type="entry name" value="N-ACETYL-6-HYDROXYTRYPTOPHAN OXIDASE IVOB-RELATED"/>
    <property type="match status" value="1"/>
</dbReference>
<evidence type="ECO:0000256" key="4">
    <source>
        <dbReference type="SAM" id="SignalP"/>
    </source>
</evidence>
<evidence type="ECO:0000313" key="6">
    <source>
        <dbReference type="EMBL" id="KAE8163741.1"/>
    </source>
</evidence>
<evidence type="ECO:0000256" key="3">
    <source>
        <dbReference type="ARBA" id="ARBA00023008"/>
    </source>
</evidence>
<dbReference type="InterPro" id="IPR008922">
    <property type="entry name" value="Di-copper_centre_dom_sf"/>
</dbReference>
<dbReference type="Gene3D" id="1.10.1280.10">
    <property type="entry name" value="Di-copper center containing domain from catechol oxidase"/>
    <property type="match status" value="1"/>
</dbReference>
<keyword evidence="7" id="KW-1185">Reference proteome</keyword>
<evidence type="ECO:0000256" key="1">
    <source>
        <dbReference type="ARBA" id="ARBA00022723"/>
    </source>
</evidence>
<keyword evidence="1" id="KW-0479">Metal-binding</keyword>
<evidence type="ECO:0000313" key="7">
    <source>
        <dbReference type="Proteomes" id="UP000326950"/>
    </source>
</evidence>
<dbReference type="PANTHER" id="PTHR11474">
    <property type="entry name" value="TYROSINASE FAMILY MEMBER"/>
    <property type="match status" value="1"/>
</dbReference>
<name>A0A5N6V107_ASPTM</name>
<dbReference type="OrthoDB" id="6132182at2759"/>
<dbReference type="AlphaFoldDB" id="A0A5N6V107"/>
<feature type="domain" description="Tyrosinase copper-binding" evidence="5">
    <location>
        <begin position="273"/>
        <end position="284"/>
    </location>
</feature>
<feature type="chain" id="PRO_5024899232" description="Tyrosinase copper-binding domain-containing protein" evidence="4">
    <location>
        <begin position="18"/>
        <end position="350"/>
    </location>
</feature>
<feature type="signal peptide" evidence="4">
    <location>
        <begin position="1"/>
        <end position="17"/>
    </location>
</feature>
<keyword evidence="4" id="KW-0732">Signal</keyword>
<keyword evidence="2" id="KW-0560">Oxidoreductase</keyword>
<proteinExistence type="predicted"/>
<dbReference type="SUPFAM" id="SSF48056">
    <property type="entry name" value="Di-copper centre-containing domain"/>
    <property type="match status" value="1"/>
</dbReference>
<evidence type="ECO:0000256" key="2">
    <source>
        <dbReference type="ARBA" id="ARBA00023002"/>
    </source>
</evidence>
<dbReference type="GO" id="GO:0016491">
    <property type="term" value="F:oxidoreductase activity"/>
    <property type="evidence" value="ECO:0007669"/>
    <property type="project" value="UniProtKB-KW"/>
</dbReference>
<gene>
    <name evidence="6" type="ORF">BDV40DRAFT_311491</name>
</gene>
<accession>A0A5N6V107</accession>
<dbReference type="Pfam" id="PF00264">
    <property type="entry name" value="Tyrosinase"/>
    <property type="match status" value="1"/>
</dbReference>
<dbReference type="EMBL" id="ML738614">
    <property type="protein sequence ID" value="KAE8163741.1"/>
    <property type="molecule type" value="Genomic_DNA"/>
</dbReference>
<dbReference type="PRINTS" id="PR00092">
    <property type="entry name" value="TYROSINASE"/>
</dbReference>
<protein>
    <recommendedName>
        <fullName evidence="5">Tyrosinase copper-binding domain-containing protein</fullName>
    </recommendedName>
</protein>
<dbReference type="InterPro" id="IPR050316">
    <property type="entry name" value="Tyrosinase/Hemocyanin"/>
</dbReference>
<reference evidence="6 7" key="1">
    <citation type="submission" date="2019-04" db="EMBL/GenBank/DDBJ databases">
        <title>Friends and foes A comparative genomics study of 23 Aspergillus species from section Flavi.</title>
        <authorList>
            <consortium name="DOE Joint Genome Institute"/>
            <person name="Kjaerbolling I."/>
            <person name="Vesth T."/>
            <person name="Frisvad J.C."/>
            <person name="Nybo J.L."/>
            <person name="Theobald S."/>
            <person name="Kildgaard S."/>
            <person name="Isbrandt T."/>
            <person name="Kuo A."/>
            <person name="Sato A."/>
            <person name="Lyhne E.K."/>
            <person name="Kogle M.E."/>
            <person name="Wiebenga A."/>
            <person name="Kun R.S."/>
            <person name="Lubbers R.J."/>
            <person name="Makela M.R."/>
            <person name="Barry K."/>
            <person name="Chovatia M."/>
            <person name="Clum A."/>
            <person name="Daum C."/>
            <person name="Haridas S."/>
            <person name="He G."/>
            <person name="LaButti K."/>
            <person name="Lipzen A."/>
            <person name="Mondo S."/>
            <person name="Riley R."/>
            <person name="Salamov A."/>
            <person name="Simmons B.A."/>
            <person name="Magnuson J.K."/>
            <person name="Henrissat B."/>
            <person name="Mortensen U.H."/>
            <person name="Larsen T.O."/>
            <person name="Devries R.P."/>
            <person name="Grigoriev I.V."/>
            <person name="Machida M."/>
            <person name="Baker S.E."/>
            <person name="Andersen M.R."/>
        </authorList>
    </citation>
    <scope>NUCLEOTIDE SEQUENCE [LARGE SCALE GENOMIC DNA]</scope>
    <source>
        <strain evidence="6 7">CBS 117626</strain>
    </source>
</reference>
<dbReference type="Proteomes" id="UP000326950">
    <property type="component" value="Unassembled WGS sequence"/>
</dbReference>
<organism evidence="6 7">
    <name type="scientific">Aspergillus tamarii</name>
    <dbReference type="NCBI Taxonomy" id="41984"/>
    <lineage>
        <taxon>Eukaryota</taxon>
        <taxon>Fungi</taxon>
        <taxon>Dikarya</taxon>
        <taxon>Ascomycota</taxon>
        <taxon>Pezizomycotina</taxon>
        <taxon>Eurotiomycetes</taxon>
        <taxon>Eurotiomycetidae</taxon>
        <taxon>Eurotiales</taxon>
        <taxon>Aspergillaceae</taxon>
        <taxon>Aspergillus</taxon>
        <taxon>Aspergillus subgen. Circumdati</taxon>
    </lineage>
</organism>
<dbReference type="PROSITE" id="PS00498">
    <property type="entry name" value="TYROSINASE_2"/>
    <property type="match status" value="1"/>
</dbReference>
<evidence type="ECO:0000259" key="5">
    <source>
        <dbReference type="PROSITE" id="PS00498"/>
    </source>
</evidence>